<dbReference type="PANTHER" id="PTHR31190">
    <property type="entry name" value="DNA-BINDING DOMAIN"/>
    <property type="match status" value="1"/>
</dbReference>
<feature type="domain" description="AP2/ERF" evidence="6">
    <location>
        <begin position="111"/>
        <end position="168"/>
    </location>
</feature>
<keyword evidence="2" id="KW-0805">Transcription regulation</keyword>
<keyword evidence="4" id="KW-0804">Transcription</keyword>
<keyword evidence="5" id="KW-0539">Nucleus</keyword>
<sequence length="336" mass="38258">MCGGAIISDLITPVSSRWVTSENLWPDLRKKKKGGRKTRAAEFDDFEADFLEFEDEHGKEDVDNEDGEELIEDKPFAFWPKDTVVLRDFSAISKCSRLTAEKSAKRKRKNQFRGIRQRPWGKWAAEIRDPRRGERVWLGTYDTAEEAARAYDVAAHEIRGKKAKLNFPDESKASQNYLPKLSAPKKLKPNNKEVNVKQSAAYLKNASHKLYLAPEEAMYFHSEQESNSFNSTTFGWEHEANQPEITSVPLIIDDLGSAFVEESASKKKLKNNTGEAVLVEQDTAVKPFKEPSAFDPSMRFISFPECSSDLSLDSFFNNDFLDLWSFEEMPTTGSLF</sequence>
<evidence type="ECO:0000256" key="3">
    <source>
        <dbReference type="ARBA" id="ARBA00023125"/>
    </source>
</evidence>
<dbReference type="OrthoDB" id="668733at2759"/>
<comment type="subcellular location">
    <subcellularLocation>
        <location evidence="1">Nucleus</location>
    </subcellularLocation>
</comment>
<gene>
    <name evidence="7" type="ORF">HPP92_010800</name>
</gene>
<dbReference type="InterPro" id="IPR036955">
    <property type="entry name" value="AP2/ERF_dom_sf"/>
</dbReference>
<dbReference type="InterPro" id="IPR044808">
    <property type="entry name" value="ERF_plant"/>
</dbReference>
<dbReference type="InterPro" id="IPR001471">
    <property type="entry name" value="AP2/ERF_dom"/>
</dbReference>
<keyword evidence="3" id="KW-0238">DNA-binding</keyword>
<dbReference type="EMBL" id="JADCNM010000005">
    <property type="protein sequence ID" value="KAG0482716.1"/>
    <property type="molecule type" value="Genomic_DNA"/>
</dbReference>
<dbReference type="GO" id="GO:0003677">
    <property type="term" value="F:DNA binding"/>
    <property type="evidence" value="ECO:0007669"/>
    <property type="project" value="UniProtKB-KW"/>
</dbReference>
<dbReference type="PROSITE" id="PS51032">
    <property type="entry name" value="AP2_ERF"/>
    <property type="match status" value="1"/>
</dbReference>
<comment type="caution">
    <text evidence="7">The sequence shown here is derived from an EMBL/GenBank/DDBJ whole genome shotgun (WGS) entry which is preliminary data.</text>
</comment>
<protein>
    <recommendedName>
        <fullName evidence="6">AP2/ERF domain-containing protein</fullName>
    </recommendedName>
</protein>
<dbReference type="PRINTS" id="PR00367">
    <property type="entry name" value="ETHRSPELEMNT"/>
</dbReference>
<dbReference type="InterPro" id="IPR016177">
    <property type="entry name" value="DNA-bd_dom_sf"/>
</dbReference>
<evidence type="ECO:0000256" key="1">
    <source>
        <dbReference type="ARBA" id="ARBA00004123"/>
    </source>
</evidence>
<evidence type="ECO:0000313" key="8">
    <source>
        <dbReference type="Proteomes" id="UP000639772"/>
    </source>
</evidence>
<evidence type="ECO:0000259" key="6">
    <source>
        <dbReference type="PROSITE" id="PS51032"/>
    </source>
</evidence>
<dbReference type="Proteomes" id="UP000639772">
    <property type="component" value="Unassembled WGS sequence"/>
</dbReference>
<accession>A0A835R4T7</accession>
<dbReference type="PANTHER" id="PTHR31190:SF494">
    <property type="entry name" value="OS09G0434500 PROTEIN"/>
    <property type="match status" value="1"/>
</dbReference>
<dbReference type="GO" id="GO:0003700">
    <property type="term" value="F:DNA-binding transcription factor activity"/>
    <property type="evidence" value="ECO:0007669"/>
    <property type="project" value="InterPro"/>
</dbReference>
<evidence type="ECO:0000256" key="5">
    <source>
        <dbReference type="ARBA" id="ARBA00023242"/>
    </source>
</evidence>
<dbReference type="Gene3D" id="3.30.730.10">
    <property type="entry name" value="AP2/ERF domain"/>
    <property type="match status" value="1"/>
</dbReference>
<name>A0A835R4T7_VANPL</name>
<dbReference type="SMART" id="SM00380">
    <property type="entry name" value="AP2"/>
    <property type="match status" value="1"/>
</dbReference>
<evidence type="ECO:0000256" key="4">
    <source>
        <dbReference type="ARBA" id="ARBA00023163"/>
    </source>
</evidence>
<dbReference type="GO" id="GO:0009873">
    <property type="term" value="P:ethylene-activated signaling pathway"/>
    <property type="evidence" value="ECO:0007669"/>
    <property type="project" value="InterPro"/>
</dbReference>
<dbReference type="AlphaFoldDB" id="A0A835R4T7"/>
<dbReference type="SUPFAM" id="SSF54171">
    <property type="entry name" value="DNA-binding domain"/>
    <property type="match status" value="1"/>
</dbReference>
<dbReference type="GO" id="GO:0005634">
    <property type="term" value="C:nucleus"/>
    <property type="evidence" value="ECO:0007669"/>
    <property type="project" value="UniProtKB-SubCell"/>
</dbReference>
<dbReference type="CDD" id="cd00018">
    <property type="entry name" value="AP2"/>
    <property type="match status" value="1"/>
</dbReference>
<proteinExistence type="predicted"/>
<evidence type="ECO:0000313" key="7">
    <source>
        <dbReference type="EMBL" id="KAG0482716.1"/>
    </source>
</evidence>
<reference evidence="7 8" key="1">
    <citation type="journal article" date="2020" name="Nat. Food">
        <title>A phased Vanilla planifolia genome enables genetic improvement of flavour and production.</title>
        <authorList>
            <person name="Hasing T."/>
            <person name="Tang H."/>
            <person name="Brym M."/>
            <person name="Khazi F."/>
            <person name="Huang T."/>
            <person name="Chambers A.H."/>
        </authorList>
    </citation>
    <scope>NUCLEOTIDE SEQUENCE [LARGE SCALE GENOMIC DNA]</scope>
    <source>
        <tissue evidence="7">Leaf</tissue>
    </source>
</reference>
<evidence type="ECO:0000256" key="2">
    <source>
        <dbReference type="ARBA" id="ARBA00023015"/>
    </source>
</evidence>
<dbReference type="Pfam" id="PF00847">
    <property type="entry name" value="AP2"/>
    <property type="match status" value="1"/>
</dbReference>
<organism evidence="7 8">
    <name type="scientific">Vanilla planifolia</name>
    <name type="common">Vanilla</name>
    <dbReference type="NCBI Taxonomy" id="51239"/>
    <lineage>
        <taxon>Eukaryota</taxon>
        <taxon>Viridiplantae</taxon>
        <taxon>Streptophyta</taxon>
        <taxon>Embryophyta</taxon>
        <taxon>Tracheophyta</taxon>
        <taxon>Spermatophyta</taxon>
        <taxon>Magnoliopsida</taxon>
        <taxon>Liliopsida</taxon>
        <taxon>Asparagales</taxon>
        <taxon>Orchidaceae</taxon>
        <taxon>Vanilloideae</taxon>
        <taxon>Vanilleae</taxon>
        <taxon>Vanilla</taxon>
    </lineage>
</organism>
<dbReference type="FunFam" id="3.30.730.10:FF:000001">
    <property type="entry name" value="Ethylene-responsive transcription factor 2"/>
    <property type="match status" value="1"/>
</dbReference>